<keyword evidence="2" id="KW-0963">Cytoplasm</keyword>
<dbReference type="PANTHER" id="PTHR35971:SF5">
    <property type="entry name" value="OBSCURIN LIKE CYTOSKELETAL ADAPTOR 1"/>
    <property type="match status" value="1"/>
</dbReference>
<dbReference type="Gene3D" id="2.60.40.10">
    <property type="entry name" value="Immunoglobulins"/>
    <property type="match status" value="2"/>
</dbReference>
<dbReference type="FunFam" id="2.60.40.10:FF:000792">
    <property type="entry name" value="titin isoform X1"/>
    <property type="match status" value="1"/>
</dbReference>
<reference evidence="7" key="3">
    <citation type="journal article" date="2014" name="Nature">
        <title>Elephant shark genome provides unique insights into gnathostome evolution.</title>
        <authorList>
            <consortium name="International Elephant Shark Genome Sequencing Consortium"/>
            <person name="Venkatesh B."/>
            <person name="Lee A.P."/>
            <person name="Ravi V."/>
            <person name="Maurya A.K."/>
            <person name="Lian M.M."/>
            <person name="Swann J.B."/>
            <person name="Ohta Y."/>
            <person name="Flajnik M.F."/>
            <person name="Sutoh Y."/>
            <person name="Kasahara M."/>
            <person name="Hoon S."/>
            <person name="Gangu V."/>
            <person name="Roy S.W."/>
            <person name="Irimia M."/>
            <person name="Korzh V."/>
            <person name="Kondrychyn I."/>
            <person name="Lim Z.W."/>
            <person name="Tay B.H."/>
            <person name="Tohari S."/>
            <person name="Kong K.W."/>
            <person name="Ho S."/>
            <person name="Lorente-Galdos B."/>
            <person name="Quilez J."/>
            <person name="Marques-Bonet T."/>
            <person name="Raney B.J."/>
            <person name="Ingham P.W."/>
            <person name="Tay A."/>
            <person name="Hillier L.W."/>
            <person name="Minx P."/>
            <person name="Boehm T."/>
            <person name="Wilson R.K."/>
            <person name="Brenner S."/>
            <person name="Warren W.C."/>
        </authorList>
    </citation>
    <scope>NUCLEOTIDE SEQUENCE [LARGE SCALE GENOMIC DNA]</scope>
</reference>
<dbReference type="InterPro" id="IPR052385">
    <property type="entry name" value="Obscurin/Obscurin-like_Reg"/>
</dbReference>
<dbReference type="Ensembl" id="ENSCMIT00000033049.1">
    <property type="protein sequence ID" value="ENSCMIP00000032555.1"/>
    <property type="gene ID" value="ENSCMIG00000013917.1"/>
</dbReference>
<dbReference type="PANTHER" id="PTHR35971">
    <property type="entry name" value="SI:DKEY-31G6.6"/>
    <property type="match status" value="1"/>
</dbReference>
<keyword evidence="4" id="KW-1015">Disulfide bond</keyword>
<dbReference type="InterPro" id="IPR013098">
    <property type="entry name" value="Ig_I-set"/>
</dbReference>
<comment type="subcellular location">
    <subcellularLocation>
        <location evidence="1">Cytoplasm</location>
    </subcellularLocation>
</comment>
<dbReference type="SUPFAM" id="SSF48726">
    <property type="entry name" value="Immunoglobulin"/>
    <property type="match status" value="2"/>
</dbReference>
<evidence type="ECO:0000256" key="2">
    <source>
        <dbReference type="ARBA" id="ARBA00022490"/>
    </source>
</evidence>
<reference evidence="6" key="5">
    <citation type="submission" date="2025-09" db="UniProtKB">
        <authorList>
            <consortium name="Ensembl"/>
        </authorList>
    </citation>
    <scope>IDENTIFICATION</scope>
</reference>
<reference evidence="6" key="4">
    <citation type="submission" date="2025-08" db="UniProtKB">
        <authorList>
            <consortium name="Ensembl"/>
        </authorList>
    </citation>
    <scope>IDENTIFICATION</scope>
</reference>
<evidence type="ECO:0000259" key="5">
    <source>
        <dbReference type="Pfam" id="PF07679"/>
    </source>
</evidence>
<dbReference type="Pfam" id="PF07679">
    <property type="entry name" value="I-set"/>
    <property type="match status" value="1"/>
</dbReference>
<keyword evidence="3" id="KW-0597">Phosphoprotein</keyword>
<proteinExistence type="predicted"/>
<dbReference type="STRING" id="7868.ENSCMIP00000032555"/>
<evidence type="ECO:0000313" key="6">
    <source>
        <dbReference type="Ensembl" id="ENSCMIP00000032555.1"/>
    </source>
</evidence>
<accession>A0A4W3JKC7</accession>
<evidence type="ECO:0000256" key="1">
    <source>
        <dbReference type="ARBA" id="ARBA00004496"/>
    </source>
</evidence>
<dbReference type="InterPro" id="IPR036179">
    <property type="entry name" value="Ig-like_dom_sf"/>
</dbReference>
<sequence>MFRSQELRPGPKFKLEARGKIYKLILLNVMKDEEGEYTFSAGDKTSKANLTVSGGAISKPLKDQTVAESQQAIFECEVANAYAEGTWLKDGKSINFTNMIRSEEDGVKRRLIFEVTKSEDSAEYSYQIATSKTSAQLKVEGQY</sequence>
<name>A0A4W3JKC7_CALMI</name>
<dbReference type="OMA" id="CEVANAY"/>
<dbReference type="Proteomes" id="UP000314986">
    <property type="component" value="Unassembled WGS sequence"/>
</dbReference>
<reference evidence="7" key="2">
    <citation type="journal article" date="2007" name="PLoS Biol.">
        <title>Survey sequencing and comparative analysis of the elephant shark (Callorhinchus milii) genome.</title>
        <authorList>
            <person name="Venkatesh B."/>
            <person name="Kirkness E.F."/>
            <person name="Loh Y.H."/>
            <person name="Halpern A.L."/>
            <person name="Lee A.P."/>
            <person name="Johnson J."/>
            <person name="Dandona N."/>
            <person name="Viswanathan L.D."/>
            <person name="Tay A."/>
            <person name="Venter J.C."/>
            <person name="Strausberg R.L."/>
            <person name="Brenner S."/>
        </authorList>
    </citation>
    <scope>NUCLEOTIDE SEQUENCE [LARGE SCALE GENOMIC DNA]</scope>
</reference>
<dbReference type="InterPro" id="IPR013783">
    <property type="entry name" value="Ig-like_fold"/>
</dbReference>
<keyword evidence="7" id="KW-1185">Reference proteome</keyword>
<feature type="domain" description="Immunoglobulin I-set" evidence="5">
    <location>
        <begin position="57"/>
        <end position="138"/>
    </location>
</feature>
<evidence type="ECO:0000313" key="7">
    <source>
        <dbReference type="Proteomes" id="UP000314986"/>
    </source>
</evidence>
<protein>
    <recommendedName>
        <fullName evidence="5">Immunoglobulin I-set domain-containing protein</fullName>
    </recommendedName>
</protein>
<dbReference type="AlphaFoldDB" id="A0A4W3JKC7"/>
<organism evidence="6 7">
    <name type="scientific">Callorhinchus milii</name>
    <name type="common">Ghost shark</name>
    <dbReference type="NCBI Taxonomy" id="7868"/>
    <lineage>
        <taxon>Eukaryota</taxon>
        <taxon>Metazoa</taxon>
        <taxon>Chordata</taxon>
        <taxon>Craniata</taxon>
        <taxon>Vertebrata</taxon>
        <taxon>Chondrichthyes</taxon>
        <taxon>Holocephali</taxon>
        <taxon>Chimaeriformes</taxon>
        <taxon>Callorhinchidae</taxon>
        <taxon>Callorhinchus</taxon>
    </lineage>
</organism>
<evidence type="ECO:0000256" key="3">
    <source>
        <dbReference type="ARBA" id="ARBA00022553"/>
    </source>
</evidence>
<dbReference type="GO" id="GO:0005737">
    <property type="term" value="C:cytoplasm"/>
    <property type="evidence" value="ECO:0007669"/>
    <property type="project" value="UniProtKB-SubCell"/>
</dbReference>
<dbReference type="GeneTree" id="ENSGT01110000267173"/>
<reference evidence="7" key="1">
    <citation type="journal article" date="2006" name="Science">
        <title>Ancient noncoding elements conserved in the human genome.</title>
        <authorList>
            <person name="Venkatesh B."/>
            <person name="Kirkness E.F."/>
            <person name="Loh Y.H."/>
            <person name="Halpern A.L."/>
            <person name="Lee A.P."/>
            <person name="Johnson J."/>
            <person name="Dandona N."/>
            <person name="Viswanathan L.D."/>
            <person name="Tay A."/>
            <person name="Venter J.C."/>
            <person name="Strausberg R.L."/>
            <person name="Brenner S."/>
        </authorList>
    </citation>
    <scope>NUCLEOTIDE SEQUENCE [LARGE SCALE GENOMIC DNA]</scope>
</reference>
<evidence type="ECO:0000256" key="4">
    <source>
        <dbReference type="ARBA" id="ARBA00023157"/>
    </source>
</evidence>
<dbReference type="InParanoid" id="A0A4W3JKC7"/>